<reference evidence="1" key="1">
    <citation type="submission" date="2022-09" db="EMBL/GenBank/DDBJ databases">
        <title>Australian commercial rhizobial inoculants.</title>
        <authorList>
            <person name="Kohlmeier M.G."/>
            <person name="O'Hara G.W."/>
            <person name="Colombi E."/>
            <person name="Ramsay J.P."/>
            <person name="Terpolilli J."/>
        </authorList>
    </citation>
    <scope>NUCLEOTIDE SEQUENCE</scope>
    <source>
        <strain evidence="1">WSM1592</strain>
        <plasmid evidence="1">pWSM1592_1</plasmid>
    </source>
</reference>
<geneLocation type="plasmid" evidence="1 2">
    <name>pWSM1592_1</name>
</geneLocation>
<dbReference type="Proteomes" id="UP001060123">
    <property type="component" value="Plasmid pWSM1592_1"/>
</dbReference>
<evidence type="ECO:0000313" key="2">
    <source>
        <dbReference type="Proteomes" id="UP001060123"/>
    </source>
</evidence>
<name>A0ABY5XUP4_RHISU</name>
<dbReference type="RefSeq" id="WP_156915353.1">
    <property type="nucleotide sequence ID" value="NZ_CP104144.1"/>
</dbReference>
<protein>
    <submittedName>
        <fullName evidence="1">Uncharacterized protein</fullName>
    </submittedName>
</protein>
<accession>A0ABY5XUP4</accession>
<evidence type="ECO:0000313" key="1">
    <source>
        <dbReference type="EMBL" id="UWU18037.1"/>
    </source>
</evidence>
<gene>
    <name evidence="1" type="ORF">N2599_22355</name>
</gene>
<dbReference type="EMBL" id="CP104144">
    <property type="protein sequence ID" value="UWU18037.1"/>
    <property type="molecule type" value="Genomic_DNA"/>
</dbReference>
<proteinExistence type="predicted"/>
<sequence>MTTSRRALLSGFLAMPLVPLAGAIAFGQEAPLLPLPDLLGWTAPERHRNVPE</sequence>
<keyword evidence="2" id="KW-1185">Reference proteome</keyword>
<organism evidence="1 2">
    <name type="scientific">Rhizobium sullae</name>
    <name type="common">Rhizobium hedysari</name>
    <dbReference type="NCBI Taxonomy" id="50338"/>
    <lineage>
        <taxon>Bacteria</taxon>
        <taxon>Pseudomonadati</taxon>
        <taxon>Pseudomonadota</taxon>
        <taxon>Alphaproteobacteria</taxon>
        <taxon>Hyphomicrobiales</taxon>
        <taxon>Rhizobiaceae</taxon>
        <taxon>Rhizobium/Agrobacterium group</taxon>
        <taxon>Rhizobium</taxon>
    </lineage>
</organism>
<keyword evidence="1" id="KW-0614">Plasmid</keyword>